<evidence type="ECO:0000256" key="3">
    <source>
        <dbReference type="ARBA" id="ARBA00022692"/>
    </source>
</evidence>
<dbReference type="eggNOG" id="COG2372">
    <property type="taxonomic scope" value="Bacteria"/>
</dbReference>
<feature type="transmembrane region" description="Helical" evidence="10">
    <location>
        <begin position="655"/>
        <end position="673"/>
    </location>
</feature>
<evidence type="ECO:0000256" key="4">
    <source>
        <dbReference type="ARBA" id="ARBA00022723"/>
    </source>
</evidence>
<dbReference type="HOGENOM" id="CLU_330063_0_0_11"/>
<feature type="transmembrane region" description="Helical" evidence="10">
    <location>
        <begin position="228"/>
        <end position="250"/>
    </location>
</feature>
<feature type="transmembrane region" description="Helical" evidence="10">
    <location>
        <begin position="468"/>
        <end position="488"/>
    </location>
</feature>
<gene>
    <name evidence="14" type="ordered locus">Snas_5782</name>
</gene>
<accession>D3PYY3</accession>
<dbReference type="GO" id="GO:0005507">
    <property type="term" value="F:copper ion binding"/>
    <property type="evidence" value="ECO:0007669"/>
    <property type="project" value="InterPro"/>
</dbReference>
<evidence type="ECO:0000259" key="13">
    <source>
        <dbReference type="Pfam" id="PF05425"/>
    </source>
</evidence>
<protein>
    <submittedName>
        <fullName evidence="14">Copper resistance protein CopC</fullName>
    </submittedName>
</protein>
<keyword evidence="6 10" id="KW-1133">Transmembrane helix</keyword>
<dbReference type="Pfam" id="PF05425">
    <property type="entry name" value="CopD"/>
    <property type="match status" value="1"/>
</dbReference>
<dbReference type="GO" id="GO:0046688">
    <property type="term" value="P:response to copper ion"/>
    <property type="evidence" value="ECO:0007669"/>
    <property type="project" value="InterPro"/>
</dbReference>
<evidence type="ECO:0000256" key="7">
    <source>
        <dbReference type="ARBA" id="ARBA00023008"/>
    </source>
</evidence>
<name>D3PYY3_STANL</name>
<dbReference type="GO" id="GO:0005886">
    <property type="term" value="C:plasma membrane"/>
    <property type="evidence" value="ECO:0007669"/>
    <property type="project" value="UniProtKB-SubCell"/>
</dbReference>
<comment type="subcellular location">
    <subcellularLocation>
        <location evidence="1">Cell membrane</location>
        <topology evidence="1">Multi-pass membrane protein</topology>
    </subcellularLocation>
</comment>
<dbReference type="PANTHER" id="PTHR34820:SF4">
    <property type="entry name" value="INNER MEMBRANE PROTEIN YEBZ"/>
    <property type="match status" value="1"/>
</dbReference>
<dbReference type="SUPFAM" id="SSF81296">
    <property type="entry name" value="E set domains"/>
    <property type="match status" value="1"/>
</dbReference>
<keyword evidence="7" id="KW-0186">Copper</keyword>
<keyword evidence="15" id="KW-1185">Reference proteome</keyword>
<feature type="compositionally biased region" description="Polar residues" evidence="9">
    <location>
        <begin position="263"/>
        <end position="277"/>
    </location>
</feature>
<feature type="transmembrane region" description="Helical" evidence="10">
    <location>
        <begin position="158"/>
        <end position="176"/>
    </location>
</feature>
<feature type="region of interest" description="Disordered" evidence="9">
    <location>
        <begin position="72"/>
        <end position="91"/>
    </location>
</feature>
<dbReference type="InterPro" id="IPR032694">
    <property type="entry name" value="CopC/D"/>
</dbReference>
<proteinExistence type="predicted"/>
<dbReference type="STRING" id="446470.Snas_5782"/>
<dbReference type="RefSeq" id="WP_013020983.1">
    <property type="nucleotide sequence ID" value="NC_013947.1"/>
</dbReference>
<organism evidence="14 15">
    <name type="scientific">Stackebrandtia nassauensis (strain DSM 44728 / CIP 108903 / NRRL B-16338 / NBRC 102104 / LLR-40K-21)</name>
    <dbReference type="NCBI Taxonomy" id="446470"/>
    <lineage>
        <taxon>Bacteria</taxon>
        <taxon>Bacillati</taxon>
        <taxon>Actinomycetota</taxon>
        <taxon>Actinomycetes</taxon>
        <taxon>Glycomycetales</taxon>
        <taxon>Glycomycetaceae</taxon>
        <taxon>Stackebrandtia</taxon>
    </lineage>
</organism>
<keyword evidence="4" id="KW-0479">Metal-binding</keyword>
<dbReference type="GO" id="GO:0042597">
    <property type="term" value="C:periplasmic space"/>
    <property type="evidence" value="ECO:0007669"/>
    <property type="project" value="InterPro"/>
</dbReference>
<feature type="transmembrane region" description="Helical" evidence="10">
    <location>
        <begin position="393"/>
        <end position="409"/>
    </location>
</feature>
<feature type="chain" id="PRO_5038474661" evidence="11">
    <location>
        <begin position="38"/>
        <end position="869"/>
    </location>
</feature>
<dbReference type="Proteomes" id="UP000000844">
    <property type="component" value="Chromosome"/>
</dbReference>
<sequence>MRSPVASLSRRATAALLGLITVAAVLVLSAVPASAHATLVSSTPQANKTVPEAPDEVVIKFSEPVSVVASGTGVTAPDGSKAHAATPKSEGEQVRYQLRGGLPDGTYVVSYRVISADGHPVPGGFTFSIGKESKVPEAADPGNTADPLVTWLVYGNRFLGYVGLLLVLGPSLLLLAGNAGSRRGAVRFTVVGLSLVAATAVVGLYLQAPYTAGTSLFGVTGADIGSVLGSRFGGASMARLLLVLIALPLLRHAMTSRRRPVAASSTRTVAAESSGQSDLVHADVRRAEAEADGDSTDSAEPSDSPVTTKASASEAESGEPGDDPVAAASASEAENIEPDGSRADGGETDASDAASEAPADGGAMAEPRTAPALTVVDGRPRAVAPALSSGTRWLLLAVATALAATWPVSGHATTSAAPALTVLSDTVHIGAATVWLGGLLTLAFFLVKRSRTVEAEAFLPTWSRWATWIVASLAIAGLAQALIHVGTVKGLVSTTYGWKASASEAESGEPGDDPVAAASASEAENIEPDGSRADGGETDASDAASEAPADGGAMAEPRTAPALTVVDGRPRAVAPALSSGTRWLLLAVATALAATWPVSGHATTSAAPALTVLSDTVHIGAATVWLGGLLTLAFFLVKRSRTVEAEAFLPTWSRWATWIVASLAIAGLAQALIHVGTVKGLVSTTYGWLVIAKIALFAVVLGTAALARKAVRHIGDKPAVPLVRRLILTELLIGALVLGLSSVLVQAVPAQSAVGGGAEQGPRTFSKTFKTDLYTLQFELEPVAVGKNEAHLYLFEPDGVTELEATEWEASFGRPKDGIELVPFDLALLSPNHTNGDVDIPQKGKWTFEFTIRISKLDRETVSTVVSVK</sequence>
<dbReference type="Pfam" id="PF04234">
    <property type="entry name" value="CopC"/>
    <property type="match status" value="1"/>
</dbReference>
<dbReference type="InterPro" id="IPR014756">
    <property type="entry name" value="Ig_E-set"/>
</dbReference>
<feature type="transmembrane region" description="Helical" evidence="10">
    <location>
        <begin position="617"/>
        <end position="635"/>
    </location>
</feature>
<keyword evidence="3 10" id="KW-0812">Transmembrane</keyword>
<evidence type="ECO:0000256" key="9">
    <source>
        <dbReference type="SAM" id="MobiDB-lite"/>
    </source>
</evidence>
<evidence type="ECO:0000256" key="5">
    <source>
        <dbReference type="ARBA" id="ARBA00022729"/>
    </source>
</evidence>
<dbReference type="Gene3D" id="2.60.40.1220">
    <property type="match status" value="1"/>
</dbReference>
<feature type="region of interest" description="Disordered" evidence="9">
    <location>
        <begin position="258"/>
        <end position="366"/>
    </location>
</feature>
<dbReference type="PANTHER" id="PTHR34820">
    <property type="entry name" value="INNER MEMBRANE PROTEIN YEBZ"/>
    <property type="match status" value="1"/>
</dbReference>
<reference evidence="14 15" key="1">
    <citation type="journal article" date="2009" name="Stand. Genomic Sci.">
        <title>Complete genome sequence of Stackebrandtia nassauensis type strain (LLR-40K-21).</title>
        <authorList>
            <person name="Munk C."/>
            <person name="Lapidus A."/>
            <person name="Copeland A."/>
            <person name="Jando M."/>
            <person name="Mayilraj S."/>
            <person name="Glavina Del Rio T."/>
            <person name="Nolan M."/>
            <person name="Chen F."/>
            <person name="Lucas S."/>
            <person name="Tice H."/>
            <person name="Cheng J.F."/>
            <person name="Han C."/>
            <person name="Detter J.C."/>
            <person name="Bruce D."/>
            <person name="Goodwin L."/>
            <person name="Chain P."/>
            <person name="Pitluck S."/>
            <person name="Goker M."/>
            <person name="Ovchinikova G."/>
            <person name="Pati A."/>
            <person name="Ivanova N."/>
            <person name="Mavromatis K."/>
            <person name="Chen A."/>
            <person name="Palaniappan K."/>
            <person name="Land M."/>
            <person name="Hauser L."/>
            <person name="Chang Y.J."/>
            <person name="Jeffries C.D."/>
            <person name="Bristow J."/>
            <person name="Eisen J.A."/>
            <person name="Markowitz V."/>
            <person name="Hugenholtz P."/>
            <person name="Kyrpides N.C."/>
            <person name="Klenk H.P."/>
        </authorList>
    </citation>
    <scope>NUCLEOTIDE SEQUENCE [LARGE SCALE GENOMIC DNA]</scope>
    <source>
        <strain evidence="15">DSM 44728 / CIP 108903 / NRRL B-16338 / NBRC 102104 / LLR-40K-21</strain>
    </source>
</reference>
<evidence type="ECO:0000256" key="11">
    <source>
        <dbReference type="SAM" id="SignalP"/>
    </source>
</evidence>
<feature type="compositionally biased region" description="Low complexity" evidence="9">
    <location>
        <begin position="351"/>
        <end position="365"/>
    </location>
</feature>
<dbReference type="KEGG" id="sna:Snas_5782"/>
<feature type="compositionally biased region" description="Basic and acidic residues" evidence="9">
    <location>
        <begin position="280"/>
        <end position="289"/>
    </location>
</feature>
<dbReference type="AlphaFoldDB" id="D3PYY3"/>
<evidence type="ECO:0000256" key="10">
    <source>
        <dbReference type="SAM" id="Phobius"/>
    </source>
</evidence>
<feature type="compositionally biased region" description="Low complexity" evidence="9">
    <location>
        <begin position="541"/>
        <end position="555"/>
    </location>
</feature>
<dbReference type="InterPro" id="IPR014755">
    <property type="entry name" value="Cu-Rt/internalin_Ig-like"/>
</dbReference>
<evidence type="ECO:0000256" key="6">
    <source>
        <dbReference type="ARBA" id="ARBA00022989"/>
    </source>
</evidence>
<dbReference type="InterPro" id="IPR007348">
    <property type="entry name" value="CopC_dom"/>
</dbReference>
<feature type="signal peptide" evidence="11">
    <location>
        <begin position="1"/>
        <end position="37"/>
    </location>
</feature>
<feature type="domain" description="CopC" evidence="12">
    <location>
        <begin position="36"/>
        <end position="129"/>
    </location>
</feature>
<evidence type="ECO:0000313" key="15">
    <source>
        <dbReference type="Proteomes" id="UP000000844"/>
    </source>
</evidence>
<keyword evidence="8 10" id="KW-0472">Membrane</keyword>
<evidence type="ECO:0000256" key="8">
    <source>
        <dbReference type="ARBA" id="ARBA00023136"/>
    </source>
</evidence>
<feature type="transmembrane region" description="Helical" evidence="10">
    <location>
        <begin position="188"/>
        <end position="208"/>
    </location>
</feature>
<dbReference type="GO" id="GO:0006825">
    <property type="term" value="P:copper ion transport"/>
    <property type="evidence" value="ECO:0007669"/>
    <property type="project" value="InterPro"/>
</dbReference>
<keyword evidence="2" id="KW-1003">Cell membrane</keyword>
<evidence type="ECO:0000313" key="14">
    <source>
        <dbReference type="EMBL" id="ADD45412.1"/>
    </source>
</evidence>
<dbReference type="EMBL" id="CP001778">
    <property type="protein sequence ID" value="ADD45412.1"/>
    <property type="molecule type" value="Genomic_DNA"/>
</dbReference>
<dbReference type="InterPro" id="IPR008457">
    <property type="entry name" value="Cu-R_CopD_dom"/>
</dbReference>
<feature type="domain" description="Copper resistance protein D" evidence="13">
    <location>
        <begin position="647"/>
        <end position="744"/>
    </location>
</feature>
<evidence type="ECO:0000256" key="1">
    <source>
        <dbReference type="ARBA" id="ARBA00004651"/>
    </source>
</evidence>
<feature type="compositionally biased region" description="Polar residues" evidence="9">
    <location>
        <begin position="298"/>
        <end position="311"/>
    </location>
</feature>
<evidence type="ECO:0000256" key="2">
    <source>
        <dbReference type="ARBA" id="ARBA00022475"/>
    </source>
</evidence>
<feature type="transmembrane region" description="Helical" evidence="10">
    <location>
        <begin position="685"/>
        <end position="706"/>
    </location>
</feature>
<keyword evidence="5 11" id="KW-0732">Signal</keyword>
<feature type="transmembrane region" description="Helical" evidence="10">
    <location>
        <begin position="726"/>
        <end position="745"/>
    </location>
</feature>
<dbReference type="OrthoDB" id="5242236at2"/>
<dbReference type="eggNOG" id="COG1276">
    <property type="taxonomic scope" value="Bacteria"/>
</dbReference>
<feature type="transmembrane region" description="Helical" evidence="10">
    <location>
        <begin position="429"/>
        <end position="447"/>
    </location>
</feature>
<feature type="region of interest" description="Disordered" evidence="9">
    <location>
        <begin position="503"/>
        <end position="556"/>
    </location>
</feature>
<evidence type="ECO:0000259" key="12">
    <source>
        <dbReference type="Pfam" id="PF04234"/>
    </source>
</evidence>